<reference evidence="1" key="1">
    <citation type="submission" date="2021-03" db="EMBL/GenBank/DDBJ databases">
        <authorList>
            <consortium name="DOE Joint Genome Institute"/>
            <person name="Ahrendt S."/>
            <person name="Looney B.P."/>
            <person name="Miyauchi S."/>
            <person name="Morin E."/>
            <person name="Drula E."/>
            <person name="Courty P.E."/>
            <person name="Chicoki N."/>
            <person name="Fauchery L."/>
            <person name="Kohler A."/>
            <person name="Kuo A."/>
            <person name="Labutti K."/>
            <person name="Pangilinan J."/>
            <person name="Lipzen A."/>
            <person name="Riley R."/>
            <person name="Andreopoulos W."/>
            <person name="He G."/>
            <person name="Johnson J."/>
            <person name="Barry K.W."/>
            <person name="Grigoriev I.V."/>
            <person name="Nagy L."/>
            <person name="Hibbett D."/>
            <person name="Henrissat B."/>
            <person name="Matheny P.B."/>
            <person name="Labbe J."/>
            <person name="Martin F."/>
        </authorList>
    </citation>
    <scope>NUCLEOTIDE SEQUENCE</scope>
    <source>
        <strain evidence="1">HHB10654</strain>
    </source>
</reference>
<name>A0ACB8SPL7_9AGAM</name>
<dbReference type="Proteomes" id="UP000814140">
    <property type="component" value="Unassembled WGS sequence"/>
</dbReference>
<protein>
    <submittedName>
        <fullName evidence="1">Uncharacterized protein</fullName>
    </submittedName>
</protein>
<dbReference type="EMBL" id="MU277234">
    <property type="protein sequence ID" value="KAI0058524.1"/>
    <property type="molecule type" value="Genomic_DNA"/>
</dbReference>
<comment type="caution">
    <text evidence="1">The sequence shown here is derived from an EMBL/GenBank/DDBJ whole genome shotgun (WGS) entry which is preliminary data.</text>
</comment>
<gene>
    <name evidence="1" type="ORF">BV25DRAFT_1829957</name>
</gene>
<proteinExistence type="predicted"/>
<accession>A0ACB8SPL7</accession>
<keyword evidence="2" id="KW-1185">Reference proteome</keyword>
<evidence type="ECO:0000313" key="2">
    <source>
        <dbReference type="Proteomes" id="UP000814140"/>
    </source>
</evidence>
<evidence type="ECO:0000313" key="1">
    <source>
        <dbReference type="EMBL" id="KAI0058524.1"/>
    </source>
</evidence>
<sequence length="150" mass="16434">MSPFVMPLGGRQRATGGWRLRCSDARAPQPAALNCEDPVSSVPFVGGIACESRWPQTLTTLTASRWWSEARSDRDRSRLSYPSRSMPAAFLTNDVEPRRARREIDCKSPSSPSQSLTVDTVCQQTDNTSLSSGELQFRKSKTSVSPPSAA</sequence>
<reference evidence="1" key="2">
    <citation type="journal article" date="2022" name="New Phytol.">
        <title>Evolutionary transition to the ectomycorrhizal habit in the genomes of a hyperdiverse lineage of mushroom-forming fungi.</title>
        <authorList>
            <person name="Looney B."/>
            <person name="Miyauchi S."/>
            <person name="Morin E."/>
            <person name="Drula E."/>
            <person name="Courty P.E."/>
            <person name="Kohler A."/>
            <person name="Kuo A."/>
            <person name="LaButti K."/>
            <person name="Pangilinan J."/>
            <person name="Lipzen A."/>
            <person name="Riley R."/>
            <person name="Andreopoulos W."/>
            <person name="He G."/>
            <person name="Johnson J."/>
            <person name="Nolan M."/>
            <person name="Tritt A."/>
            <person name="Barry K.W."/>
            <person name="Grigoriev I.V."/>
            <person name="Nagy L.G."/>
            <person name="Hibbett D."/>
            <person name="Henrissat B."/>
            <person name="Matheny P.B."/>
            <person name="Labbe J."/>
            <person name="Martin F.M."/>
        </authorList>
    </citation>
    <scope>NUCLEOTIDE SEQUENCE</scope>
    <source>
        <strain evidence="1">HHB10654</strain>
    </source>
</reference>
<organism evidence="1 2">
    <name type="scientific">Artomyces pyxidatus</name>
    <dbReference type="NCBI Taxonomy" id="48021"/>
    <lineage>
        <taxon>Eukaryota</taxon>
        <taxon>Fungi</taxon>
        <taxon>Dikarya</taxon>
        <taxon>Basidiomycota</taxon>
        <taxon>Agaricomycotina</taxon>
        <taxon>Agaricomycetes</taxon>
        <taxon>Russulales</taxon>
        <taxon>Auriscalpiaceae</taxon>
        <taxon>Artomyces</taxon>
    </lineage>
</organism>